<dbReference type="PANTHER" id="PTHR11717">
    <property type="entry name" value="LOW MOLECULAR WEIGHT PROTEIN TYROSINE PHOSPHATASE"/>
    <property type="match status" value="1"/>
</dbReference>
<dbReference type="InterPro" id="IPR036196">
    <property type="entry name" value="Ptyr_pPase_sf"/>
</dbReference>
<proteinExistence type="predicted"/>
<sequence>MTGSSGTHERPFSVLFVCTGNICRSALGAQILTARLAAAGVTAGSRPIAVSSAGTGVGQGLEMPHEVVEQSRRFGGSPEGHVPTPLDRDLVADADLILTATREHRSVVARLLPRASRVSFTVPQFARLVAEAPVVSDPWALVNEVAAQRGAVPPPEDPDDDDIEDPYRRSASTYARVGDQIHGHVAVIADRLAQAGDRA</sequence>
<dbReference type="InterPro" id="IPR023485">
    <property type="entry name" value="Ptyr_pPase"/>
</dbReference>
<dbReference type="GO" id="GO:0004725">
    <property type="term" value="F:protein tyrosine phosphatase activity"/>
    <property type="evidence" value="ECO:0007669"/>
    <property type="project" value="TreeGrafter"/>
</dbReference>
<evidence type="ECO:0000313" key="3">
    <source>
        <dbReference type="EMBL" id="ROR82712.1"/>
    </source>
</evidence>
<dbReference type="SUPFAM" id="SSF52788">
    <property type="entry name" value="Phosphotyrosine protein phosphatases I"/>
    <property type="match status" value="1"/>
</dbReference>
<dbReference type="InterPro" id="IPR050438">
    <property type="entry name" value="LMW_PTPase"/>
</dbReference>
<accession>A0A3N2C5E0</accession>
<dbReference type="RefSeq" id="WP_085512527.1">
    <property type="nucleotide sequence ID" value="NZ_FXAP01000004.1"/>
</dbReference>
<protein>
    <submittedName>
        <fullName evidence="3">Protein-tyrosine phosphatase</fullName>
    </submittedName>
</protein>
<organism evidence="3 4">
    <name type="scientific">Plantibacter flavus</name>
    <dbReference type="NCBI Taxonomy" id="150123"/>
    <lineage>
        <taxon>Bacteria</taxon>
        <taxon>Bacillati</taxon>
        <taxon>Actinomycetota</taxon>
        <taxon>Actinomycetes</taxon>
        <taxon>Micrococcales</taxon>
        <taxon>Microbacteriaceae</taxon>
        <taxon>Plantibacter</taxon>
    </lineage>
</organism>
<evidence type="ECO:0000313" key="4">
    <source>
        <dbReference type="Proteomes" id="UP000266915"/>
    </source>
</evidence>
<dbReference type="EMBL" id="RKHL01000001">
    <property type="protein sequence ID" value="ROR82712.1"/>
    <property type="molecule type" value="Genomic_DNA"/>
</dbReference>
<comment type="caution">
    <text evidence="3">The sequence shown here is derived from an EMBL/GenBank/DDBJ whole genome shotgun (WGS) entry which is preliminary data.</text>
</comment>
<dbReference type="Pfam" id="PF01451">
    <property type="entry name" value="LMWPc"/>
    <property type="match status" value="1"/>
</dbReference>
<evidence type="ECO:0000256" key="1">
    <source>
        <dbReference type="SAM" id="MobiDB-lite"/>
    </source>
</evidence>
<keyword evidence="4" id="KW-1185">Reference proteome</keyword>
<evidence type="ECO:0000259" key="2">
    <source>
        <dbReference type="SMART" id="SM00226"/>
    </source>
</evidence>
<name>A0A3N2C5E0_9MICO</name>
<dbReference type="SMART" id="SM00226">
    <property type="entry name" value="LMWPc"/>
    <property type="match status" value="1"/>
</dbReference>
<dbReference type="Gene3D" id="3.40.50.2300">
    <property type="match status" value="1"/>
</dbReference>
<reference evidence="3 4" key="1">
    <citation type="submission" date="2018-11" db="EMBL/GenBank/DDBJ databases">
        <title>Sequencing the genomes of 1000 actinobacteria strains.</title>
        <authorList>
            <person name="Klenk H.-P."/>
        </authorList>
    </citation>
    <scope>NUCLEOTIDE SEQUENCE [LARGE SCALE GENOMIC DNA]</scope>
    <source>
        <strain evidence="3 4">DSM 14012</strain>
    </source>
</reference>
<gene>
    <name evidence="3" type="ORF">EDD42_2806</name>
</gene>
<dbReference type="Proteomes" id="UP000266915">
    <property type="component" value="Unassembled WGS sequence"/>
</dbReference>
<dbReference type="AlphaFoldDB" id="A0A3N2C5E0"/>
<feature type="domain" description="Phosphotyrosine protein phosphatase I" evidence="2">
    <location>
        <begin position="12"/>
        <end position="191"/>
    </location>
</feature>
<feature type="region of interest" description="Disordered" evidence="1">
    <location>
        <begin position="148"/>
        <end position="171"/>
    </location>
</feature>
<dbReference type="PANTHER" id="PTHR11717:SF31">
    <property type="entry name" value="LOW MOLECULAR WEIGHT PROTEIN-TYROSINE-PHOSPHATASE ETP-RELATED"/>
    <property type="match status" value="1"/>
</dbReference>